<dbReference type="SUPFAM" id="SSF51905">
    <property type="entry name" value="FAD/NAD(P)-binding domain"/>
    <property type="match status" value="1"/>
</dbReference>
<reference evidence="6" key="1">
    <citation type="submission" date="2020-10" db="EMBL/GenBank/DDBJ databases">
        <authorList>
            <person name="Gilroy R."/>
        </authorList>
    </citation>
    <scope>NUCLEOTIDE SEQUENCE</scope>
    <source>
        <strain evidence="6">ChiSxjej2B14-6234</strain>
    </source>
</reference>
<comment type="cofactor">
    <cofactor evidence="1">
        <name>FAD</name>
        <dbReference type="ChEBI" id="CHEBI:57692"/>
    </cofactor>
</comment>
<accession>A0A9D1CQ59</accession>
<evidence type="ECO:0000313" key="7">
    <source>
        <dbReference type="Proteomes" id="UP000886887"/>
    </source>
</evidence>
<sequence>MQNVLILGGGASGLTAAVSAARAGARVTLLERGERVGRKLLATGNGRCNLTNARLSPADYHGDIAFVREVLAAAPLRDVLSFFSSLGLMTRTEEEGRVYPRSGQAAAVLDVLRRGLAGAGVDVRTGARAVSISPSRKGGFSVSLEDGSYLRAERVVCACGGKAAPHFGSDGAAYALLTPLGHTVTPLYPALTQLRCRHRALRSLKGIRAQAEATLLADGAAVSLEEGEVLFTDYGLSGYPIFQLSGLSARLIGAGRDVCVRLNLLPELPPEARALFLSARLDAFAQEPASALWTGVLHRRLGEAVLADADVAPDARCGALGEKERRALLHTLFGMAFPVTGVQGFDSAQVTAGGVPTDEVEPATLASRLIPGLYITGETLDVDGRCGGFNLHFAWATGLLAGRAAAQP</sequence>
<evidence type="ECO:0000259" key="5">
    <source>
        <dbReference type="Pfam" id="PF22780"/>
    </source>
</evidence>
<dbReference type="PANTHER" id="PTHR42887:SF2">
    <property type="entry name" value="OS12G0638800 PROTEIN"/>
    <property type="match status" value="1"/>
</dbReference>
<protein>
    <submittedName>
        <fullName evidence="6">Aminoacetone oxidase family FAD-binding enzyme</fullName>
    </submittedName>
</protein>
<organism evidence="6 7">
    <name type="scientific">Candidatus Onthenecus intestinigallinarum</name>
    <dbReference type="NCBI Taxonomy" id="2840875"/>
    <lineage>
        <taxon>Bacteria</taxon>
        <taxon>Bacillati</taxon>
        <taxon>Bacillota</taxon>
        <taxon>Clostridia</taxon>
        <taxon>Eubacteriales</taxon>
        <taxon>Candidatus Onthenecus</taxon>
    </lineage>
</organism>
<dbReference type="Pfam" id="PF22780">
    <property type="entry name" value="HI0933_like_1st"/>
    <property type="match status" value="1"/>
</dbReference>
<name>A0A9D1CQ59_9FIRM</name>
<dbReference type="PRINTS" id="PR00368">
    <property type="entry name" value="FADPNR"/>
</dbReference>
<dbReference type="InterPro" id="IPR057661">
    <property type="entry name" value="RsdA/BaiN/AoA(So)_Rossmann"/>
</dbReference>
<dbReference type="Gene3D" id="1.10.8.260">
    <property type="entry name" value="HI0933 insert domain-like"/>
    <property type="match status" value="1"/>
</dbReference>
<dbReference type="EMBL" id="DVFJ01000004">
    <property type="protein sequence ID" value="HIQ70773.1"/>
    <property type="molecule type" value="Genomic_DNA"/>
</dbReference>
<proteinExistence type="predicted"/>
<keyword evidence="3" id="KW-0274">FAD</keyword>
<feature type="domain" description="RsdA/BaiN/AoA(So)-like insert" evidence="5">
    <location>
        <begin position="188"/>
        <end position="350"/>
    </location>
</feature>
<evidence type="ECO:0000256" key="3">
    <source>
        <dbReference type="ARBA" id="ARBA00022827"/>
    </source>
</evidence>
<dbReference type="Gene3D" id="3.50.50.60">
    <property type="entry name" value="FAD/NAD(P)-binding domain"/>
    <property type="match status" value="1"/>
</dbReference>
<evidence type="ECO:0000256" key="2">
    <source>
        <dbReference type="ARBA" id="ARBA00022630"/>
    </source>
</evidence>
<dbReference type="InterPro" id="IPR023166">
    <property type="entry name" value="BaiN-like_dom_sf"/>
</dbReference>
<dbReference type="Proteomes" id="UP000886887">
    <property type="component" value="Unassembled WGS sequence"/>
</dbReference>
<reference evidence="6" key="2">
    <citation type="journal article" date="2021" name="PeerJ">
        <title>Extensive microbial diversity within the chicken gut microbiome revealed by metagenomics and culture.</title>
        <authorList>
            <person name="Gilroy R."/>
            <person name="Ravi A."/>
            <person name="Getino M."/>
            <person name="Pursley I."/>
            <person name="Horton D.L."/>
            <person name="Alikhan N.F."/>
            <person name="Baker D."/>
            <person name="Gharbi K."/>
            <person name="Hall N."/>
            <person name="Watson M."/>
            <person name="Adriaenssens E.M."/>
            <person name="Foster-Nyarko E."/>
            <person name="Jarju S."/>
            <person name="Secka A."/>
            <person name="Antonio M."/>
            <person name="Oren A."/>
            <person name="Chaudhuri R.R."/>
            <person name="La Ragione R."/>
            <person name="Hildebrand F."/>
            <person name="Pallen M.J."/>
        </authorList>
    </citation>
    <scope>NUCLEOTIDE SEQUENCE</scope>
    <source>
        <strain evidence="6">ChiSxjej2B14-6234</strain>
    </source>
</reference>
<evidence type="ECO:0000313" key="6">
    <source>
        <dbReference type="EMBL" id="HIQ70773.1"/>
    </source>
</evidence>
<evidence type="ECO:0000256" key="1">
    <source>
        <dbReference type="ARBA" id="ARBA00001974"/>
    </source>
</evidence>
<comment type="caution">
    <text evidence="6">The sequence shown here is derived from an EMBL/GenBank/DDBJ whole genome shotgun (WGS) entry which is preliminary data.</text>
</comment>
<gene>
    <name evidence="6" type="ORF">IAB73_00940</name>
</gene>
<dbReference type="InterPro" id="IPR004792">
    <property type="entry name" value="BaiN-like"/>
</dbReference>
<evidence type="ECO:0000259" key="4">
    <source>
        <dbReference type="Pfam" id="PF03486"/>
    </source>
</evidence>
<feature type="domain" description="RsdA/BaiN/AoA(So)-like Rossmann fold-like" evidence="4">
    <location>
        <begin position="3"/>
        <end position="403"/>
    </location>
</feature>
<dbReference type="Pfam" id="PF03486">
    <property type="entry name" value="HI0933_like"/>
    <property type="match status" value="1"/>
</dbReference>
<dbReference type="InterPro" id="IPR036188">
    <property type="entry name" value="FAD/NAD-bd_sf"/>
</dbReference>
<dbReference type="AlphaFoldDB" id="A0A9D1CQ59"/>
<dbReference type="PRINTS" id="PR00411">
    <property type="entry name" value="PNDRDTASEI"/>
</dbReference>
<dbReference type="PANTHER" id="PTHR42887">
    <property type="entry name" value="OS12G0638800 PROTEIN"/>
    <property type="match status" value="1"/>
</dbReference>
<dbReference type="InterPro" id="IPR055178">
    <property type="entry name" value="RsdA/BaiN/AoA(So)-like_dom"/>
</dbReference>
<keyword evidence="2" id="KW-0285">Flavoprotein</keyword>
<dbReference type="NCBIfam" id="TIGR00275">
    <property type="entry name" value="aminoacetone oxidase family FAD-binding enzyme"/>
    <property type="match status" value="1"/>
</dbReference>
<dbReference type="SUPFAM" id="SSF160996">
    <property type="entry name" value="HI0933 insert domain-like"/>
    <property type="match status" value="1"/>
</dbReference>
<dbReference type="Gene3D" id="2.40.30.10">
    <property type="entry name" value="Translation factors"/>
    <property type="match status" value="1"/>
</dbReference>